<dbReference type="AlphaFoldDB" id="A0AAD4XYG6"/>
<dbReference type="PANTHER" id="PTHR23091:SF4">
    <property type="entry name" value="N-TERMINAL AMINO-ACID N(ALPHA)-ACETYLTRANSFERASE NATA"/>
    <property type="match status" value="1"/>
</dbReference>
<dbReference type="Gene3D" id="3.40.630.30">
    <property type="match status" value="1"/>
</dbReference>
<evidence type="ECO:0000256" key="4">
    <source>
        <dbReference type="SAM" id="SignalP"/>
    </source>
</evidence>
<dbReference type="PANTHER" id="PTHR23091">
    <property type="entry name" value="N-TERMINAL ACETYLTRANSFERASE"/>
    <property type="match status" value="1"/>
</dbReference>
<dbReference type="GO" id="GO:1990190">
    <property type="term" value="F:protein-N-terminal-glutamate acetyltransferase activity"/>
    <property type="evidence" value="ECO:0007669"/>
    <property type="project" value="TreeGrafter"/>
</dbReference>
<dbReference type="InterPro" id="IPR016181">
    <property type="entry name" value="Acyl_CoA_acyltransferase"/>
</dbReference>
<evidence type="ECO:0000256" key="3">
    <source>
        <dbReference type="ARBA" id="ARBA00025786"/>
    </source>
</evidence>
<dbReference type="PROSITE" id="PS51186">
    <property type="entry name" value="GNAT"/>
    <property type="match status" value="1"/>
</dbReference>
<evidence type="ECO:0000313" key="7">
    <source>
        <dbReference type="Proteomes" id="UP001202328"/>
    </source>
</evidence>
<evidence type="ECO:0000256" key="2">
    <source>
        <dbReference type="ARBA" id="ARBA00023315"/>
    </source>
</evidence>
<evidence type="ECO:0000259" key="5">
    <source>
        <dbReference type="PROSITE" id="PS51186"/>
    </source>
</evidence>
<keyword evidence="4" id="KW-0732">Signal</keyword>
<comment type="caution">
    <text evidence="6">The sequence shown here is derived from an EMBL/GenBank/DDBJ whole genome shotgun (WGS) entry which is preliminary data.</text>
</comment>
<keyword evidence="1" id="KW-0808">Transferase</keyword>
<dbReference type="GO" id="GO:0031415">
    <property type="term" value="C:NatA complex"/>
    <property type="evidence" value="ECO:0007669"/>
    <property type="project" value="InterPro"/>
</dbReference>
<keyword evidence="2" id="KW-0012">Acyltransferase</keyword>
<reference evidence="6" key="1">
    <citation type="submission" date="2022-04" db="EMBL/GenBank/DDBJ databases">
        <title>A functionally conserved STORR gene fusion in Papaver species that diverged 16.8 million years ago.</title>
        <authorList>
            <person name="Catania T."/>
        </authorList>
    </citation>
    <scope>NUCLEOTIDE SEQUENCE</scope>
    <source>
        <strain evidence="6">S-188037</strain>
    </source>
</reference>
<feature type="signal peptide" evidence="4">
    <location>
        <begin position="1"/>
        <end position="19"/>
    </location>
</feature>
<dbReference type="SUPFAM" id="SSF55729">
    <property type="entry name" value="Acyl-CoA N-acyltransferases (Nat)"/>
    <property type="match status" value="1"/>
</dbReference>
<dbReference type="EMBL" id="JAJJMB010000289">
    <property type="protein sequence ID" value="KAI3962616.1"/>
    <property type="molecule type" value="Genomic_DNA"/>
</dbReference>
<evidence type="ECO:0000313" key="6">
    <source>
        <dbReference type="EMBL" id="KAI3962616.1"/>
    </source>
</evidence>
<feature type="domain" description="N-acetyltransferase" evidence="5">
    <location>
        <begin position="1"/>
        <end position="123"/>
    </location>
</feature>
<dbReference type="InterPro" id="IPR000182">
    <property type="entry name" value="GNAT_dom"/>
</dbReference>
<gene>
    <name evidence="6" type="ORF">MKW98_008483</name>
</gene>
<proteinExistence type="inferred from homology"/>
<protein>
    <recommendedName>
        <fullName evidence="5">N-acetyltransferase domain-containing protein</fullName>
    </recommendedName>
</protein>
<organism evidence="6 7">
    <name type="scientific">Papaver atlanticum</name>
    <dbReference type="NCBI Taxonomy" id="357466"/>
    <lineage>
        <taxon>Eukaryota</taxon>
        <taxon>Viridiplantae</taxon>
        <taxon>Streptophyta</taxon>
        <taxon>Embryophyta</taxon>
        <taxon>Tracheophyta</taxon>
        <taxon>Spermatophyta</taxon>
        <taxon>Magnoliopsida</taxon>
        <taxon>Ranunculales</taxon>
        <taxon>Papaveraceae</taxon>
        <taxon>Papaveroideae</taxon>
        <taxon>Papaver</taxon>
    </lineage>
</organism>
<keyword evidence="7" id="KW-1185">Reference proteome</keyword>
<dbReference type="GO" id="GO:1990189">
    <property type="term" value="F:protein N-terminal-serine acetyltransferase activity"/>
    <property type="evidence" value="ECO:0007669"/>
    <property type="project" value="TreeGrafter"/>
</dbReference>
<accession>A0AAD4XYG6</accession>
<dbReference type="Pfam" id="PF00583">
    <property type="entry name" value="Acetyltransf_1"/>
    <property type="match status" value="1"/>
</dbReference>
<feature type="chain" id="PRO_5042148292" description="N-acetyltransferase domain-containing protein" evidence="4">
    <location>
        <begin position="20"/>
        <end position="123"/>
    </location>
</feature>
<name>A0AAD4XYG6_9MAGN</name>
<sequence>MGLCCLWILYNFVASTCLCRRRPWYWWYCFLVGYVVARMEGVGVERHGYILSLGVLPTHRKLGVARKLMTAVQNAMVQEYGFVYVSLHVRISNHAAVNLYTKILGYEDYGTTIRFYDDGEDAL</sequence>
<evidence type="ECO:0000256" key="1">
    <source>
        <dbReference type="ARBA" id="ARBA00022679"/>
    </source>
</evidence>
<dbReference type="InterPro" id="IPR045047">
    <property type="entry name" value="Ard1-like"/>
</dbReference>
<dbReference type="CDD" id="cd04301">
    <property type="entry name" value="NAT_SF"/>
    <property type="match status" value="1"/>
</dbReference>
<comment type="similarity">
    <text evidence="3">Belongs to the acetyltransferase family. ARD1 subfamily.</text>
</comment>
<dbReference type="Proteomes" id="UP001202328">
    <property type="component" value="Unassembled WGS sequence"/>
</dbReference>